<dbReference type="OrthoDB" id="524326at2759"/>
<protein>
    <recommendedName>
        <fullName evidence="3">ADP-ribosylglycohydrolase</fullName>
    </recommendedName>
</protein>
<dbReference type="AlphaFoldDB" id="A0A8S4NPB0"/>
<dbReference type="Gene3D" id="1.10.4080.10">
    <property type="entry name" value="ADP-ribosylation/Crystallin J1"/>
    <property type="match status" value="1"/>
</dbReference>
<dbReference type="SUPFAM" id="SSF101478">
    <property type="entry name" value="ADP-ribosylglycohydrolase"/>
    <property type="match status" value="1"/>
</dbReference>
<dbReference type="Proteomes" id="UP000749559">
    <property type="component" value="Unassembled WGS sequence"/>
</dbReference>
<evidence type="ECO:0000313" key="1">
    <source>
        <dbReference type="EMBL" id="CAH1782170.1"/>
    </source>
</evidence>
<organism evidence="1 2">
    <name type="scientific">Owenia fusiformis</name>
    <name type="common">Polychaete worm</name>
    <dbReference type="NCBI Taxonomy" id="6347"/>
    <lineage>
        <taxon>Eukaryota</taxon>
        <taxon>Metazoa</taxon>
        <taxon>Spiralia</taxon>
        <taxon>Lophotrochozoa</taxon>
        <taxon>Annelida</taxon>
        <taxon>Polychaeta</taxon>
        <taxon>Sedentaria</taxon>
        <taxon>Canalipalpata</taxon>
        <taxon>Sabellida</taxon>
        <taxon>Oweniida</taxon>
        <taxon>Oweniidae</taxon>
        <taxon>Owenia</taxon>
    </lineage>
</organism>
<sequence length="449" mass="49804">MKYKILNQRYIGLIPTVLSTLWFTRTIQGTQAIHCDKQDHCTTSSTSTISKMTNKELSKENALWGMLISDATSMPVHWYYNPSSIKSGYGGWLTGYRAANKKHPQSILTLSAVDGSGRTGWHSKSKRIVGDVILHDKLKYWTSGDRSTHYHQGMQAGENTLNSVVALRVFSLLQKQDPDRNMDTRELRKAVLEDYVKFMTTPGSHNDTYAESFHRLFFKDWIMEDDPPKSGENLITWAEARYQRKCLEGEDSQISSIGGLVIAIPWVLHYSNEDVETCVEATLEFLKLTHPNPSMQGYVELYARLLHGAINGNDLKTAALQTASDKMLGGARKRDLILKLTEAAKGYMKDSESRLQVYQSATSTLGSACYIEGAMSSMLFLAQACHDDFEDGILMNANCGGENCHRGAALGALLGAASTHQNKVIPARWKDGLVAGATVEKLFSGKSAL</sequence>
<dbReference type="PANTHER" id="PTHR16222:SF34">
    <property type="entry name" value="ADP-RIBOSYLGLYCOHYDROLASE"/>
    <property type="match status" value="1"/>
</dbReference>
<evidence type="ECO:0008006" key="3">
    <source>
        <dbReference type="Google" id="ProtNLM"/>
    </source>
</evidence>
<dbReference type="InterPro" id="IPR036705">
    <property type="entry name" value="Ribosyl_crysJ1_sf"/>
</dbReference>
<dbReference type="Pfam" id="PF03747">
    <property type="entry name" value="ADP_ribosyl_GH"/>
    <property type="match status" value="1"/>
</dbReference>
<comment type="caution">
    <text evidence="1">The sequence shown here is derived from an EMBL/GenBank/DDBJ whole genome shotgun (WGS) entry which is preliminary data.</text>
</comment>
<evidence type="ECO:0000313" key="2">
    <source>
        <dbReference type="Proteomes" id="UP000749559"/>
    </source>
</evidence>
<dbReference type="InterPro" id="IPR005502">
    <property type="entry name" value="Ribosyl_crysJ1"/>
</dbReference>
<gene>
    <name evidence="1" type="ORF">OFUS_LOCUS8646</name>
</gene>
<dbReference type="InterPro" id="IPR050792">
    <property type="entry name" value="ADP-ribosylglycohydrolase"/>
</dbReference>
<dbReference type="EMBL" id="CAIIXF020000004">
    <property type="protein sequence ID" value="CAH1782170.1"/>
    <property type="molecule type" value="Genomic_DNA"/>
</dbReference>
<reference evidence="1" key="1">
    <citation type="submission" date="2022-03" db="EMBL/GenBank/DDBJ databases">
        <authorList>
            <person name="Martin C."/>
        </authorList>
    </citation>
    <scope>NUCLEOTIDE SEQUENCE</scope>
</reference>
<name>A0A8S4NPB0_OWEFU</name>
<accession>A0A8S4NPB0</accession>
<keyword evidence="2" id="KW-1185">Reference proteome</keyword>
<proteinExistence type="predicted"/>
<dbReference type="PANTHER" id="PTHR16222">
    <property type="entry name" value="ADP-RIBOSYLGLYCOHYDROLASE"/>
    <property type="match status" value="1"/>
</dbReference>